<evidence type="ECO:0000313" key="3">
    <source>
        <dbReference type="EMBL" id="KGO99557.1"/>
    </source>
</evidence>
<gene>
    <name evidence="3" type="ORF">N791_04275</name>
</gene>
<feature type="signal peptide" evidence="2">
    <location>
        <begin position="1"/>
        <end position="23"/>
    </location>
</feature>
<sequence>MTLTHRFALVACLVTAPWMVACSGDPPGTGSPSTGTEASTALGRTIDKALGEAREKMATENIGIGGDTNLYIGGAKVRGRTPVDADGNPLPEAEISPDGDLLVGGSEVATTPEQRELLLEYRGHVVALVEAGMAMGVKGADLGIQAARDALGSVFRGETEEFGRRIEAEAAKLEAEAMRLCERLPAMLDTQQRLAGSLPEFRPYATMTAEDLEDCGSGSAAGEGRGDDPAAAATAP</sequence>
<organism evidence="3 4">
    <name type="scientific">Lysobacter defluvii IMMIB APB-9 = DSM 18482</name>
    <dbReference type="NCBI Taxonomy" id="1385515"/>
    <lineage>
        <taxon>Bacteria</taxon>
        <taxon>Pseudomonadati</taxon>
        <taxon>Pseudomonadota</taxon>
        <taxon>Gammaproteobacteria</taxon>
        <taxon>Lysobacterales</taxon>
        <taxon>Lysobacteraceae</taxon>
        <taxon>Novilysobacter</taxon>
    </lineage>
</organism>
<protein>
    <recommendedName>
        <fullName evidence="5">DUF2884 family protein</fullName>
    </recommendedName>
</protein>
<dbReference type="RefSeq" id="WP_197050177.1">
    <property type="nucleotide sequence ID" value="NZ_AUHT01000004.1"/>
</dbReference>
<evidence type="ECO:0000313" key="4">
    <source>
        <dbReference type="Proteomes" id="UP000030003"/>
    </source>
</evidence>
<dbReference type="Proteomes" id="UP000030003">
    <property type="component" value="Unassembled WGS sequence"/>
</dbReference>
<keyword evidence="2" id="KW-0732">Signal</keyword>
<dbReference type="AlphaFoldDB" id="A0A0A0MBB5"/>
<feature type="chain" id="PRO_5001966691" description="DUF2884 family protein" evidence="2">
    <location>
        <begin position="24"/>
        <end position="236"/>
    </location>
</feature>
<feature type="region of interest" description="Disordered" evidence="1">
    <location>
        <begin position="209"/>
        <end position="236"/>
    </location>
</feature>
<dbReference type="EMBL" id="AVBH01000011">
    <property type="protein sequence ID" value="KGO99557.1"/>
    <property type="molecule type" value="Genomic_DNA"/>
</dbReference>
<comment type="caution">
    <text evidence="3">The sequence shown here is derived from an EMBL/GenBank/DDBJ whole genome shotgun (WGS) entry which is preliminary data.</text>
</comment>
<dbReference type="STRING" id="1385515.GCA_000423325_00198"/>
<accession>A0A0A0MBB5</accession>
<name>A0A0A0MBB5_9GAMM</name>
<reference evidence="3 4" key="1">
    <citation type="submission" date="2013-08" db="EMBL/GenBank/DDBJ databases">
        <title>Genomic analysis of Lysobacter defluvii.</title>
        <authorList>
            <person name="Wang Q."/>
            <person name="Wang G."/>
        </authorList>
    </citation>
    <scope>NUCLEOTIDE SEQUENCE [LARGE SCALE GENOMIC DNA]</scope>
    <source>
        <strain evidence="3 4">IMMIB APB-9</strain>
    </source>
</reference>
<dbReference type="eggNOG" id="ENOG5030T81">
    <property type="taxonomic scope" value="Bacteria"/>
</dbReference>
<evidence type="ECO:0000256" key="1">
    <source>
        <dbReference type="SAM" id="MobiDB-lite"/>
    </source>
</evidence>
<keyword evidence="4" id="KW-1185">Reference proteome</keyword>
<proteinExistence type="predicted"/>
<evidence type="ECO:0008006" key="5">
    <source>
        <dbReference type="Google" id="ProtNLM"/>
    </source>
</evidence>
<evidence type="ECO:0000256" key="2">
    <source>
        <dbReference type="SAM" id="SignalP"/>
    </source>
</evidence>
<dbReference type="PROSITE" id="PS51257">
    <property type="entry name" value="PROKAR_LIPOPROTEIN"/>
    <property type="match status" value="1"/>
</dbReference>